<dbReference type="Proteomes" id="UP000053176">
    <property type="component" value="Unassembled WGS sequence"/>
</dbReference>
<sequence length="77" mass="7980">MHRVGALSGFGFRALGWDRLSPAAIAGKSASVGKGMPAEPPALCLLQRQPDMPEQFPSDRLYAGAGINSSDVLVPGS</sequence>
<organism evidence="1 2">
    <name type="scientific">Rhizobium loti</name>
    <name type="common">Mesorhizobium loti</name>
    <dbReference type="NCBI Taxonomy" id="381"/>
    <lineage>
        <taxon>Bacteria</taxon>
        <taxon>Pseudomonadati</taxon>
        <taxon>Pseudomonadota</taxon>
        <taxon>Alphaproteobacteria</taxon>
        <taxon>Hyphomicrobiales</taxon>
        <taxon>Phyllobacteriaceae</taxon>
        <taxon>Mesorhizobium</taxon>
    </lineage>
</organism>
<evidence type="ECO:0000313" key="1">
    <source>
        <dbReference type="EMBL" id="KUM26157.1"/>
    </source>
</evidence>
<gene>
    <name evidence="1" type="ORF">AU467_04000</name>
</gene>
<evidence type="ECO:0000313" key="2">
    <source>
        <dbReference type="Proteomes" id="UP000053176"/>
    </source>
</evidence>
<protein>
    <submittedName>
        <fullName evidence="1">Uncharacterized protein</fullName>
    </submittedName>
</protein>
<reference evidence="1 2" key="1">
    <citation type="submission" date="2015-12" db="EMBL/GenBank/DDBJ databases">
        <title>Draft genome sequence of Mesorhizobium sp. UFLA 01-765, a multitolerant efficient symbiont and plant-growth promoting strain isolated from Zn-mining soil using Leucaena leucocephala as a trap plant.</title>
        <authorList>
            <person name="Rangel W.M."/>
            <person name="Thijs S."/>
            <person name="Longatti S.M."/>
            <person name="Moreira F.M."/>
            <person name="Weyens N."/>
            <person name="Vangronsveld J."/>
            <person name="Van Hamme J.D."/>
            <person name="Bottos E.M."/>
            <person name="Rineau F."/>
        </authorList>
    </citation>
    <scope>NUCLEOTIDE SEQUENCE [LARGE SCALE GENOMIC DNA]</scope>
    <source>
        <strain evidence="1 2">UFLA 01-765</strain>
    </source>
</reference>
<accession>A0A101KSF7</accession>
<dbReference type="AlphaFoldDB" id="A0A101KSF7"/>
<dbReference type="EMBL" id="LPWA01000109">
    <property type="protein sequence ID" value="KUM26157.1"/>
    <property type="molecule type" value="Genomic_DNA"/>
</dbReference>
<comment type="caution">
    <text evidence="1">The sequence shown here is derived from an EMBL/GenBank/DDBJ whole genome shotgun (WGS) entry which is preliminary data.</text>
</comment>
<name>A0A101KSF7_RHILI</name>
<proteinExistence type="predicted"/>